<dbReference type="InterPro" id="IPR000719">
    <property type="entry name" value="Prot_kinase_dom"/>
</dbReference>
<dbReference type="Pfam" id="PF00069">
    <property type="entry name" value="Pkinase"/>
    <property type="match status" value="1"/>
</dbReference>
<comment type="caution">
    <text evidence="2">The sequence shown here is derived from an EMBL/GenBank/DDBJ whole genome shotgun (WGS) entry which is preliminary data.</text>
</comment>
<dbReference type="SUPFAM" id="SSF56112">
    <property type="entry name" value="Protein kinase-like (PK-like)"/>
    <property type="match status" value="1"/>
</dbReference>
<feature type="domain" description="Protein kinase" evidence="1">
    <location>
        <begin position="1"/>
        <end position="186"/>
    </location>
</feature>
<dbReference type="Gene3D" id="1.10.510.10">
    <property type="entry name" value="Transferase(Phosphotransferase) domain 1"/>
    <property type="match status" value="1"/>
</dbReference>
<dbReference type="PROSITE" id="PS50011">
    <property type="entry name" value="PROTEIN_KINASE_DOM"/>
    <property type="match status" value="1"/>
</dbReference>
<dbReference type="GO" id="GO:0005524">
    <property type="term" value="F:ATP binding"/>
    <property type="evidence" value="ECO:0007669"/>
    <property type="project" value="InterPro"/>
</dbReference>
<dbReference type="SMART" id="SM00220">
    <property type="entry name" value="S_TKc"/>
    <property type="match status" value="1"/>
</dbReference>
<name>A0A835XZL3_9CHLO</name>
<dbReference type="Proteomes" id="UP000612055">
    <property type="component" value="Unassembled WGS sequence"/>
</dbReference>
<dbReference type="AlphaFoldDB" id="A0A835XZL3"/>
<dbReference type="PROSITE" id="PS00108">
    <property type="entry name" value="PROTEIN_KINASE_ST"/>
    <property type="match status" value="1"/>
</dbReference>
<reference evidence="2" key="1">
    <citation type="journal article" date="2020" name="bioRxiv">
        <title>Comparative genomics of Chlamydomonas.</title>
        <authorList>
            <person name="Craig R.J."/>
            <person name="Hasan A.R."/>
            <person name="Ness R.W."/>
            <person name="Keightley P.D."/>
        </authorList>
    </citation>
    <scope>NUCLEOTIDE SEQUENCE</scope>
    <source>
        <strain evidence="2">CCAP 11/70</strain>
    </source>
</reference>
<dbReference type="OrthoDB" id="68483at2759"/>
<keyword evidence="3" id="KW-1185">Reference proteome</keyword>
<dbReference type="InterPro" id="IPR008271">
    <property type="entry name" value="Ser/Thr_kinase_AS"/>
</dbReference>
<dbReference type="PANTHER" id="PTHR24347">
    <property type="entry name" value="SERINE/THREONINE-PROTEIN KINASE"/>
    <property type="match status" value="1"/>
</dbReference>
<gene>
    <name evidence="2" type="ORF">HYH03_007868</name>
</gene>
<accession>A0A835XZL3</accession>
<evidence type="ECO:0000259" key="1">
    <source>
        <dbReference type="PROSITE" id="PS50011"/>
    </source>
</evidence>
<evidence type="ECO:0000313" key="2">
    <source>
        <dbReference type="EMBL" id="KAG2493937.1"/>
    </source>
</evidence>
<dbReference type="GO" id="GO:0004672">
    <property type="term" value="F:protein kinase activity"/>
    <property type="evidence" value="ECO:0007669"/>
    <property type="project" value="InterPro"/>
</dbReference>
<sequence length="196" mass="21388">MLESRGVLAEGEVSQVAWCVLAFLSDMHAHGIYYGDMKPGNVILKDMYPCDAEHGGGCLNVRVVDFGCSQLVSNSGPLRALSGSPLFLAPEILDGAYSLPADMWAFGVMLYMLIANRLPFWLEPIEQLEGLDLDALSTAVHYTPVLFAGAKWRGVSEDLKDLICGLLEKDPARRLTAEKAMAHPWFAQARETCGLA</sequence>
<proteinExistence type="predicted"/>
<organism evidence="2 3">
    <name type="scientific">Edaphochlamys debaryana</name>
    <dbReference type="NCBI Taxonomy" id="47281"/>
    <lineage>
        <taxon>Eukaryota</taxon>
        <taxon>Viridiplantae</taxon>
        <taxon>Chlorophyta</taxon>
        <taxon>core chlorophytes</taxon>
        <taxon>Chlorophyceae</taxon>
        <taxon>CS clade</taxon>
        <taxon>Chlamydomonadales</taxon>
        <taxon>Chlamydomonadales incertae sedis</taxon>
        <taxon>Edaphochlamys</taxon>
    </lineage>
</organism>
<dbReference type="InterPro" id="IPR011009">
    <property type="entry name" value="Kinase-like_dom_sf"/>
</dbReference>
<dbReference type="EMBL" id="JAEHOE010000034">
    <property type="protein sequence ID" value="KAG2493937.1"/>
    <property type="molecule type" value="Genomic_DNA"/>
</dbReference>
<protein>
    <recommendedName>
        <fullName evidence="1">Protein kinase domain-containing protein</fullName>
    </recommendedName>
</protein>
<evidence type="ECO:0000313" key="3">
    <source>
        <dbReference type="Proteomes" id="UP000612055"/>
    </source>
</evidence>